<gene>
    <name evidence="1" type="ORF">AVDCRST_MAG94-3379</name>
</gene>
<organism evidence="1">
    <name type="scientific">uncultured Leptolyngbya sp</name>
    <dbReference type="NCBI Taxonomy" id="332963"/>
    <lineage>
        <taxon>Bacteria</taxon>
        <taxon>Bacillati</taxon>
        <taxon>Cyanobacteriota</taxon>
        <taxon>Cyanophyceae</taxon>
        <taxon>Leptolyngbyales</taxon>
        <taxon>Leptolyngbyaceae</taxon>
        <taxon>Leptolyngbya group</taxon>
        <taxon>Leptolyngbya</taxon>
        <taxon>environmental samples</taxon>
    </lineage>
</organism>
<sequence length="50" mass="5466">MLVSYLISIAIAVLTCIPYTSHSTPHTPPDGTQLRIATAFACFVEQLINF</sequence>
<evidence type="ECO:0000313" key="1">
    <source>
        <dbReference type="EMBL" id="CAA9361134.1"/>
    </source>
</evidence>
<protein>
    <submittedName>
        <fullName evidence="1">Uncharacterized protein</fullName>
    </submittedName>
</protein>
<dbReference type="EMBL" id="CADCTY010001184">
    <property type="protein sequence ID" value="CAA9361134.1"/>
    <property type="molecule type" value="Genomic_DNA"/>
</dbReference>
<accession>A0A6J4MIZ8</accession>
<proteinExistence type="predicted"/>
<name>A0A6J4MIZ8_9CYAN</name>
<dbReference type="AlphaFoldDB" id="A0A6J4MIZ8"/>
<reference evidence="1" key="1">
    <citation type="submission" date="2020-02" db="EMBL/GenBank/DDBJ databases">
        <authorList>
            <person name="Meier V. D."/>
        </authorList>
    </citation>
    <scope>NUCLEOTIDE SEQUENCE</scope>
    <source>
        <strain evidence="1">AVDCRST_MAG94</strain>
    </source>
</reference>